<feature type="transmembrane region" description="Helical" evidence="1">
    <location>
        <begin position="197"/>
        <end position="220"/>
    </location>
</feature>
<keyword evidence="3" id="KW-1185">Reference proteome</keyword>
<dbReference type="RefSeq" id="XP_064707303.1">
    <property type="nucleotide sequence ID" value="XM_064845045.1"/>
</dbReference>
<comment type="caution">
    <text evidence="2">The sequence shown here is derived from an EMBL/GenBank/DDBJ whole genome shotgun (WGS) entry which is preliminary data.</text>
</comment>
<sequence length="385" mass="42455">MANKAGKTGGFWNLDDPVAQELLKDGRGVMDILVKILSIHCATTIIVGHLTSLKNTPSYALTVPVIAFILAPMYPLAELLVDIYRSAQTYLSEKSDRADFQYYVAVGLGMRASPIRDHSQEGVKLLELSTNRFLLRRKTKPRGILWAARVGVLLAFLVQDVGVISLYFRRLKVIPPKLGQLPRLLQHADADFDNVNALFALGSLVAAFVCLLLELTNWTWTYSPMGLRGRAVPIETEWYEFFKLETPHLPEIVLTQILTTCASSPLILRNVAFGASFVADVAGGEQSVLEIVLNLHMFLALLSVILGGLAMCPPQWAYKLRIQPEVINAFLYITAMAGLALVRLNGIVGSCEDIAAVRACSRGDASWCVAAFLWRDPREGSLWAL</sequence>
<evidence type="ECO:0000256" key="1">
    <source>
        <dbReference type="SAM" id="Phobius"/>
    </source>
</evidence>
<protein>
    <submittedName>
        <fullName evidence="2">Uncharacterized protein</fullName>
    </submittedName>
</protein>
<feature type="transmembrane region" description="Helical" evidence="1">
    <location>
        <begin position="297"/>
        <end position="317"/>
    </location>
</feature>
<feature type="transmembrane region" description="Helical" evidence="1">
    <location>
        <begin position="32"/>
        <end position="52"/>
    </location>
</feature>
<dbReference type="AlphaFoldDB" id="A0AAV9NCL2"/>
<evidence type="ECO:0000313" key="2">
    <source>
        <dbReference type="EMBL" id="KAK5054530.1"/>
    </source>
</evidence>
<keyword evidence="1" id="KW-0812">Transmembrane</keyword>
<dbReference type="GeneID" id="89969641"/>
<proteinExistence type="predicted"/>
<reference evidence="2 3" key="1">
    <citation type="submission" date="2023-08" db="EMBL/GenBank/DDBJ databases">
        <title>Black Yeasts Isolated from many extreme environments.</title>
        <authorList>
            <person name="Coleine C."/>
            <person name="Stajich J.E."/>
            <person name="Selbmann L."/>
        </authorList>
    </citation>
    <scope>NUCLEOTIDE SEQUENCE [LARGE SCALE GENOMIC DNA]</scope>
    <source>
        <strain evidence="2 3">CCFEE 5792</strain>
    </source>
</reference>
<keyword evidence="1" id="KW-0472">Membrane</keyword>
<accession>A0AAV9NCL2</accession>
<feature type="transmembrane region" description="Helical" evidence="1">
    <location>
        <begin position="58"/>
        <end position="77"/>
    </location>
</feature>
<keyword evidence="1" id="KW-1133">Transmembrane helix</keyword>
<feature type="transmembrane region" description="Helical" evidence="1">
    <location>
        <begin position="144"/>
        <end position="168"/>
    </location>
</feature>
<organism evidence="2 3">
    <name type="scientific">Exophiala bonariae</name>
    <dbReference type="NCBI Taxonomy" id="1690606"/>
    <lineage>
        <taxon>Eukaryota</taxon>
        <taxon>Fungi</taxon>
        <taxon>Dikarya</taxon>
        <taxon>Ascomycota</taxon>
        <taxon>Pezizomycotina</taxon>
        <taxon>Eurotiomycetes</taxon>
        <taxon>Chaetothyriomycetidae</taxon>
        <taxon>Chaetothyriales</taxon>
        <taxon>Herpotrichiellaceae</taxon>
        <taxon>Exophiala</taxon>
    </lineage>
</organism>
<dbReference type="Proteomes" id="UP001358417">
    <property type="component" value="Unassembled WGS sequence"/>
</dbReference>
<feature type="transmembrane region" description="Helical" evidence="1">
    <location>
        <begin position="329"/>
        <end position="348"/>
    </location>
</feature>
<name>A0AAV9NCL2_9EURO</name>
<dbReference type="EMBL" id="JAVRRD010000010">
    <property type="protein sequence ID" value="KAK5054530.1"/>
    <property type="molecule type" value="Genomic_DNA"/>
</dbReference>
<evidence type="ECO:0000313" key="3">
    <source>
        <dbReference type="Proteomes" id="UP001358417"/>
    </source>
</evidence>
<gene>
    <name evidence="2" type="ORF">LTR84_001421</name>
</gene>